<feature type="transmembrane region" description="Helical" evidence="9">
    <location>
        <begin position="44"/>
        <end position="64"/>
    </location>
</feature>
<evidence type="ECO:0000256" key="2">
    <source>
        <dbReference type="ARBA" id="ARBA00022448"/>
    </source>
</evidence>
<evidence type="ECO:0000256" key="7">
    <source>
        <dbReference type="ARBA" id="ARBA00023136"/>
    </source>
</evidence>
<keyword evidence="6" id="KW-0406">Ion transport</keyword>
<keyword evidence="5 9" id="KW-1133">Transmembrane helix</keyword>
<dbReference type="GO" id="GO:0005886">
    <property type="term" value="C:plasma membrane"/>
    <property type="evidence" value="ECO:0007669"/>
    <property type="project" value="UniProtKB-SubCell"/>
</dbReference>
<evidence type="ECO:0000256" key="5">
    <source>
        <dbReference type="ARBA" id="ARBA00022989"/>
    </source>
</evidence>
<evidence type="ECO:0000256" key="6">
    <source>
        <dbReference type="ARBA" id="ARBA00023065"/>
    </source>
</evidence>
<dbReference type="GO" id="GO:0005254">
    <property type="term" value="F:chloride channel activity"/>
    <property type="evidence" value="ECO:0007669"/>
    <property type="project" value="InterPro"/>
</dbReference>
<dbReference type="Proteomes" id="UP000559626">
    <property type="component" value="Unassembled WGS sequence"/>
</dbReference>
<comment type="subcellular location">
    <subcellularLocation>
        <location evidence="1">Cell membrane</location>
        <topology evidence="1">Multi-pass membrane protein</topology>
    </subcellularLocation>
</comment>
<organism evidence="10 11">
    <name type="scientific">Hymenobacter polaris</name>
    <dbReference type="NCBI Taxonomy" id="2682546"/>
    <lineage>
        <taxon>Bacteria</taxon>
        <taxon>Pseudomonadati</taxon>
        <taxon>Bacteroidota</taxon>
        <taxon>Cytophagia</taxon>
        <taxon>Cytophagales</taxon>
        <taxon>Hymenobacteraceae</taxon>
        <taxon>Hymenobacter</taxon>
    </lineage>
</organism>
<comment type="similarity">
    <text evidence="8">Belongs to the anion channel-forming bestrophin (TC 1.A.46) family.</text>
</comment>
<protein>
    <recommendedName>
        <fullName evidence="12">Bestrophin</fullName>
    </recommendedName>
</protein>
<evidence type="ECO:0000256" key="3">
    <source>
        <dbReference type="ARBA" id="ARBA00022475"/>
    </source>
</evidence>
<gene>
    <name evidence="10" type="ORF">HHL22_04110</name>
</gene>
<feature type="transmembrane region" description="Helical" evidence="9">
    <location>
        <begin position="20"/>
        <end position="38"/>
    </location>
</feature>
<proteinExistence type="inferred from homology"/>
<dbReference type="AlphaFoldDB" id="A0A7Y0ABR6"/>
<comment type="caution">
    <text evidence="10">The sequence shown here is derived from an EMBL/GenBank/DDBJ whole genome shotgun (WGS) entry which is preliminary data.</text>
</comment>
<sequence length="336" mass="38816">MYVRRNIRFGVWFSFAWKNLFRLTLWTALVTGAFLWLQPHGIDIRLPFLPLSTIGIAVSFYLGFKNSQSYDRFWEGRKLWGVILTQSRALALQSFSYLRARHPGEFSEEEVQERRREVLYRQLAWANMLRLQLRRSTMHDRANIHHTPDLGTTAANPDEPRVQDFLSPEEYEAVLRTGNPAMQLLKNQAIALGHLRHDGLLDEFYQIDMMLAVRECGGAQGGCERIKNTPFPRQYAYFANLFVWIFVLLLPFGMLGEFTKLGTTALVWLNVPVSVLVAWIFTTFEIVGDNSEDPFENYVNDVPMTALCRNLELDLREMLAEGSLPPRLQPVNDILL</sequence>
<keyword evidence="2" id="KW-0813">Transport</keyword>
<evidence type="ECO:0000256" key="1">
    <source>
        <dbReference type="ARBA" id="ARBA00004651"/>
    </source>
</evidence>
<dbReference type="EMBL" id="JABBGH010000001">
    <property type="protein sequence ID" value="NML64383.1"/>
    <property type="molecule type" value="Genomic_DNA"/>
</dbReference>
<evidence type="ECO:0000256" key="9">
    <source>
        <dbReference type="SAM" id="Phobius"/>
    </source>
</evidence>
<dbReference type="PANTHER" id="PTHR33281:SF19">
    <property type="entry name" value="VOLTAGE-DEPENDENT ANION CHANNEL-FORMING PROTEIN YNEE"/>
    <property type="match status" value="1"/>
</dbReference>
<reference evidence="10 11" key="1">
    <citation type="submission" date="2020-04" db="EMBL/GenBank/DDBJ databases">
        <title>Hymenobacter polaris sp. nov., isolated from Arctic soil.</title>
        <authorList>
            <person name="Dahal R.H."/>
        </authorList>
    </citation>
    <scope>NUCLEOTIDE SEQUENCE [LARGE SCALE GENOMIC DNA]</scope>
    <source>
        <strain evidence="10 11">RP-2-7</strain>
    </source>
</reference>
<keyword evidence="3" id="KW-1003">Cell membrane</keyword>
<dbReference type="RefSeq" id="WP_169529686.1">
    <property type="nucleotide sequence ID" value="NZ_JABBGH010000001.1"/>
</dbReference>
<feature type="transmembrane region" description="Helical" evidence="9">
    <location>
        <begin position="261"/>
        <end position="281"/>
    </location>
</feature>
<dbReference type="Pfam" id="PF25539">
    <property type="entry name" value="Bestrophin_2"/>
    <property type="match status" value="1"/>
</dbReference>
<evidence type="ECO:0008006" key="12">
    <source>
        <dbReference type="Google" id="ProtNLM"/>
    </source>
</evidence>
<evidence type="ECO:0000256" key="8">
    <source>
        <dbReference type="ARBA" id="ARBA00034708"/>
    </source>
</evidence>
<dbReference type="PANTHER" id="PTHR33281">
    <property type="entry name" value="UPF0187 PROTEIN YNEE"/>
    <property type="match status" value="1"/>
</dbReference>
<evidence type="ECO:0000313" key="10">
    <source>
        <dbReference type="EMBL" id="NML64383.1"/>
    </source>
</evidence>
<keyword evidence="4 9" id="KW-0812">Transmembrane</keyword>
<keyword evidence="7 9" id="KW-0472">Membrane</keyword>
<keyword evidence="11" id="KW-1185">Reference proteome</keyword>
<evidence type="ECO:0000313" key="11">
    <source>
        <dbReference type="Proteomes" id="UP000559626"/>
    </source>
</evidence>
<accession>A0A7Y0ABR6</accession>
<evidence type="ECO:0000256" key="4">
    <source>
        <dbReference type="ARBA" id="ARBA00022692"/>
    </source>
</evidence>
<name>A0A7Y0ABR6_9BACT</name>
<dbReference type="InterPro" id="IPR044669">
    <property type="entry name" value="YneE/VCCN1/2-like"/>
</dbReference>
<feature type="transmembrane region" description="Helical" evidence="9">
    <location>
        <begin position="235"/>
        <end position="255"/>
    </location>
</feature>